<organism evidence="1 2">
    <name type="scientific">Variovorax paradoxus</name>
    <dbReference type="NCBI Taxonomy" id="34073"/>
    <lineage>
        <taxon>Bacteria</taxon>
        <taxon>Pseudomonadati</taxon>
        <taxon>Pseudomonadota</taxon>
        <taxon>Betaproteobacteria</taxon>
        <taxon>Burkholderiales</taxon>
        <taxon>Comamonadaceae</taxon>
        <taxon>Variovorax</taxon>
    </lineage>
</organism>
<protein>
    <recommendedName>
        <fullName evidence="3">DUF2917 domain-containing protein</fullName>
    </recommendedName>
</protein>
<gene>
    <name evidence="1" type="ORF">GOQ09_04665</name>
</gene>
<evidence type="ECO:0000313" key="2">
    <source>
        <dbReference type="Proteomes" id="UP000425817"/>
    </source>
</evidence>
<dbReference type="EMBL" id="CP046622">
    <property type="protein sequence ID" value="QGW80916.1"/>
    <property type="molecule type" value="Genomic_DNA"/>
</dbReference>
<dbReference type="RefSeq" id="WP_157612092.1">
    <property type="nucleotide sequence ID" value="NZ_CP046622.1"/>
</dbReference>
<dbReference type="OrthoDB" id="8902091at2"/>
<name>A0A6I6H912_VARPD</name>
<dbReference type="AlphaFoldDB" id="A0A6I6H912"/>
<dbReference type="Proteomes" id="UP000425817">
    <property type="component" value="Chromosome"/>
</dbReference>
<reference evidence="1 2" key="1">
    <citation type="submission" date="2019-12" db="EMBL/GenBank/DDBJ databases">
        <title>Hybrid Genome Assemblies of two High G+C Isolates from Undergraduate Microbiology Courses.</title>
        <authorList>
            <person name="Ne Ville C.J."/>
            <person name="Enright D."/>
            <person name="Hernandez I."/>
            <person name="Dodsworth J."/>
            <person name="Orwin P.M."/>
        </authorList>
    </citation>
    <scope>NUCLEOTIDE SEQUENCE [LARGE SCALE GENOMIC DNA]</scope>
    <source>
        <strain evidence="1 2">CSUSB</strain>
    </source>
</reference>
<evidence type="ECO:0008006" key="3">
    <source>
        <dbReference type="Google" id="ProtNLM"/>
    </source>
</evidence>
<sequence>MSPLTLDRLPDTLVLHPGQALRASLDPAAWIEMQEGCAQLVSPPSWFGDTVFTAKTVLNEGDVHRLERGGWIELSALTPVRLRVHAPRQAAVAPASRPAEARPVMRLVRLLTGT</sequence>
<proteinExistence type="predicted"/>
<accession>A0A6I6H912</accession>
<evidence type="ECO:0000313" key="1">
    <source>
        <dbReference type="EMBL" id="QGW80916.1"/>
    </source>
</evidence>